<evidence type="ECO:0000256" key="3">
    <source>
        <dbReference type="ARBA" id="ARBA00023163"/>
    </source>
</evidence>
<dbReference type="EMBL" id="CAEZXR010000368">
    <property type="protein sequence ID" value="CAB4729195.1"/>
    <property type="molecule type" value="Genomic_DNA"/>
</dbReference>
<evidence type="ECO:0000256" key="1">
    <source>
        <dbReference type="ARBA" id="ARBA00023015"/>
    </source>
</evidence>
<feature type="compositionally biased region" description="Acidic residues" evidence="4">
    <location>
        <begin position="260"/>
        <end position="271"/>
    </location>
</feature>
<proteinExistence type="predicted"/>
<dbReference type="Pfam" id="PF21351">
    <property type="entry name" value="TetR_C_41"/>
    <property type="match status" value="1"/>
</dbReference>
<dbReference type="PROSITE" id="PS50977">
    <property type="entry name" value="HTH_TETR_2"/>
    <property type="match status" value="1"/>
</dbReference>
<accession>A0A6J6S3F6</accession>
<dbReference type="SUPFAM" id="SSF46689">
    <property type="entry name" value="Homeodomain-like"/>
    <property type="match status" value="1"/>
</dbReference>
<dbReference type="InterPro" id="IPR009057">
    <property type="entry name" value="Homeodomain-like_sf"/>
</dbReference>
<protein>
    <submittedName>
        <fullName evidence="6">Unannotated protein</fullName>
    </submittedName>
</protein>
<dbReference type="PANTHER" id="PTHR30055">
    <property type="entry name" value="HTH-TYPE TRANSCRIPTIONAL REGULATOR RUTR"/>
    <property type="match status" value="1"/>
</dbReference>
<name>A0A6J6S3F6_9ZZZZ</name>
<dbReference type="PANTHER" id="PTHR30055:SF234">
    <property type="entry name" value="HTH-TYPE TRANSCRIPTIONAL REGULATOR BETI"/>
    <property type="match status" value="1"/>
</dbReference>
<dbReference type="PROSITE" id="PS01081">
    <property type="entry name" value="HTH_TETR_1"/>
    <property type="match status" value="1"/>
</dbReference>
<gene>
    <name evidence="6" type="ORF">UFOPK2579_02471</name>
</gene>
<keyword evidence="1" id="KW-0805">Transcription regulation</keyword>
<feature type="domain" description="HTH tetR-type" evidence="5">
    <location>
        <begin position="45"/>
        <end position="105"/>
    </location>
</feature>
<dbReference type="Pfam" id="PF00440">
    <property type="entry name" value="TetR_N"/>
    <property type="match status" value="1"/>
</dbReference>
<dbReference type="InterPro" id="IPR023772">
    <property type="entry name" value="DNA-bd_HTH_TetR-type_CS"/>
</dbReference>
<evidence type="ECO:0000256" key="4">
    <source>
        <dbReference type="SAM" id="MobiDB-lite"/>
    </source>
</evidence>
<dbReference type="InterPro" id="IPR050109">
    <property type="entry name" value="HTH-type_TetR-like_transc_reg"/>
</dbReference>
<keyword evidence="2" id="KW-0238">DNA-binding</keyword>
<dbReference type="GO" id="GO:0000976">
    <property type="term" value="F:transcription cis-regulatory region binding"/>
    <property type="evidence" value="ECO:0007669"/>
    <property type="project" value="TreeGrafter"/>
</dbReference>
<evidence type="ECO:0000313" key="6">
    <source>
        <dbReference type="EMBL" id="CAB4729195.1"/>
    </source>
</evidence>
<dbReference type="InterPro" id="IPR049484">
    <property type="entry name" value="Rv0078-like_C"/>
</dbReference>
<feature type="region of interest" description="Disordered" evidence="4">
    <location>
        <begin position="241"/>
        <end position="271"/>
    </location>
</feature>
<evidence type="ECO:0000256" key="2">
    <source>
        <dbReference type="ARBA" id="ARBA00023125"/>
    </source>
</evidence>
<evidence type="ECO:0000259" key="5">
    <source>
        <dbReference type="PROSITE" id="PS50977"/>
    </source>
</evidence>
<organism evidence="6">
    <name type="scientific">freshwater metagenome</name>
    <dbReference type="NCBI Taxonomy" id="449393"/>
    <lineage>
        <taxon>unclassified sequences</taxon>
        <taxon>metagenomes</taxon>
        <taxon>ecological metagenomes</taxon>
    </lineage>
</organism>
<reference evidence="6" key="1">
    <citation type="submission" date="2020-05" db="EMBL/GenBank/DDBJ databases">
        <authorList>
            <person name="Chiriac C."/>
            <person name="Salcher M."/>
            <person name="Ghai R."/>
            <person name="Kavagutti S V."/>
        </authorList>
    </citation>
    <scope>NUCLEOTIDE SEQUENCE</scope>
</reference>
<sequence>MILTTHTVSRFYALRMPKPSVTKLVPKVPSMPSVPGASRRQQYSASTKRALVDVAEQLFTDHGYASTSLDAIVAGARVTKGALYHHFSGKQALFEAVFERVETDASKAIQRALKGKRDPWDKARAGLQSFLTVVQEPRYRRIVIQEGPSVLGYERYREQEERSTFANVLEIVRAVLTAGTWQLDEDMLQTFARIFFGAMSSAGESVAGSQDPIAAAARVETAIGFILTGFQSLAADGVDLPGSELPGSPFSDTPLAIASGEDDDEAATSRR</sequence>
<dbReference type="AlphaFoldDB" id="A0A6J6S3F6"/>
<dbReference type="Gene3D" id="1.10.357.10">
    <property type="entry name" value="Tetracycline Repressor, domain 2"/>
    <property type="match status" value="1"/>
</dbReference>
<dbReference type="GO" id="GO:0003700">
    <property type="term" value="F:DNA-binding transcription factor activity"/>
    <property type="evidence" value="ECO:0007669"/>
    <property type="project" value="TreeGrafter"/>
</dbReference>
<keyword evidence="3" id="KW-0804">Transcription</keyword>
<dbReference type="InterPro" id="IPR001647">
    <property type="entry name" value="HTH_TetR"/>
</dbReference>
<dbReference type="PRINTS" id="PR00455">
    <property type="entry name" value="HTHTETR"/>
</dbReference>